<dbReference type="InterPro" id="IPR010359">
    <property type="entry name" value="IrrE_HExxH"/>
</dbReference>
<name>A0A261G9W9_9BIFI</name>
<dbReference type="Proteomes" id="UP000593943">
    <property type="component" value="Chromosome"/>
</dbReference>
<dbReference type="KEGG" id="beu:BE0216_04105"/>
<dbReference type="OrthoDB" id="4727201at2"/>
<dbReference type="AlphaFoldDB" id="A0A261G9W9"/>
<proteinExistence type="predicted"/>
<reference evidence="2 4" key="1">
    <citation type="journal article" date="2017" name="BMC Genomics">
        <title>Comparative genomic and phylogenomic analyses of the Bifidobacteriaceae family.</title>
        <authorList>
            <person name="Lugli G.A."/>
            <person name="Milani C."/>
            <person name="Turroni F."/>
            <person name="Duranti S."/>
            <person name="Mancabelli L."/>
            <person name="Mangifesta M."/>
            <person name="Ferrario C."/>
            <person name="Modesto M."/>
            <person name="Mattarelli P."/>
            <person name="Jiri K."/>
            <person name="van Sinderen D."/>
            <person name="Ventura M."/>
        </authorList>
    </citation>
    <scope>NUCLEOTIDE SEQUENCE [LARGE SCALE GENOMIC DNA]</scope>
    <source>
        <strain evidence="2 4">DSM 100216</strain>
    </source>
</reference>
<evidence type="ECO:0000313" key="5">
    <source>
        <dbReference type="Proteomes" id="UP000593943"/>
    </source>
</evidence>
<sequence length="126" mass="14545">MRQGELEKKAMRMGLLIIEQPLARGNGLYDSRHGVIYLHDGLSPNQRLCALQHEIIHAEHHRRGMQVGTLREERLTRKETALRLISQADYATVEQMYEADVWHMAGELGVTVQVLEDYRQQLSILI</sequence>
<dbReference type="EMBL" id="MWWZ01000006">
    <property type="protein sequence ID" value="OZG68204.1"/>
    <property type="molecule type" value="Genomic_DNA"/>
</dbReference>
<accession>A0A261G9W9</accession>
<evidence type="ECO:0000313" key="4">
    <source>
        <dbReference type="Proteomes" id="UP000216057"/>
    </source>
</evidence>
<reference evidence="3 5" key="2">
    <citation type="submission" date="2020-10" db="EMBL/GenBank/DDBJ databases">
        <title>Genome sequencing of Bifidobacterium eulemuris_DSMZ_100216.</title>
        <authorList>
            <person name="Kim J."/>
        </authorList>
    </citation>
    <scope>NUCLEOTIDE SEQUENCE [LARGE SCALE GENOMIC DNA]</scope>
    <source>
        <strain evidence="3 5">DSM 100216</strain>
    </source>
</reference>
<keyword evidence="5" id="KW-1185">Reference proteome</keyword>
<dbReference type="EMBL" id="CP062938">
    <property type="protein sequence ID" value="QOL31739.1"/>
    <property type="molecule type" value="Genomic_DNA"/>
</dbReference>
<gene>
    <name evidence="3" type="ORF">BE0216_04105</name>
    <name evidence="2" type="ORF">BEUL_1217</name>
</gene>
<evidence type="ECO:0000313" key="3">
    <source>
        <dbReference type="EMBL" id="QOL31739.1"/>
    </source>
</evidence>
<protein>
    <submittedName>
        <fullName evidence="3">ImmA/IrrE family metallo-endopeptidase</fullName>
    </submittedName>
</protein>
<organism evidence="2 4">
    <name type="scientific">Bifidobacterium eulemuris</name>
    <dbReference type="NCBI Taxonomy" id="1765219"/>
    <lineage>
        <taxon>Bacteria</taxon>
        <taxon>Bacillati</taxon>
        <taxon>Actinomycetota</taxon>
        <taxon>Actinomycetes</taxon>
        <taxon>Bifidobacteriales</taxon>
        <taxon>Bifidobacteriaceae</taxon>
        <taxon>Bifidobacterium</taxon>
    </lineage>
</organism>
<dbReference type="Proteomes" id="UP000216057">
    <property type="component" value="Unassembled WGS sequence"/>
</dbReference>
<evidence type="ECO:0000259" key="1">
    <source>
        <dbReference type="Pfam" id="PF06114"/>
    </source>
</evidence>
<evidence type="ECO:0000313" key="2">
    <source>
        <dbReference type="EMBL" id="OZG68204.1"/>
    </source>
</evidence>
<feature type="domain" description="IrrE N-terminal-like" evidence="1">
    <location>
        <begin position="11"/>
        <end position="82"/>
    </location>
</feature>
<dbReference type="Pfam" id="PF06114">
    <property type="entry name" value="Peptidase_M78"/>
    <property type="match status" value="1"/>
</dbReference>
<dbReference type="RefSeq" id="WP_094636804.1">
    <property type="nucleotide sequence ID" value="NZ_MWWZ01000006.1"/>
</dbReference>